<sequence length="408" mass="44330">MAAMSLEKARLFSDVLRGDPGARILWARPGADRHKEYEKVRARGALATSRRGLLFTASHGLCQQVLSGGDFGPAPIGASARRRNAAGDVTLVHPVDDSFLKLEPPRHTELRALAAPTFHRRALADLTPRIEKSVEHCLNELPRGGVTDLITNYAEAVPMAMISHILGLPQTDAPRFAAWGNVLASLLDGARTAQERQRSRALVTEMTAYFKDRLEQAEPRNAGLIAGLAQQCPAQLNLREAIATCSMLLVGGFGTTTHLLGNALHMLLRQPGLHPADGDYTAVVEESLRYDTPVQYVVRVAKTDTRLAGRAVTAGTPIVLLLAAANRDPEIFTDPHVFDPRRREPHRHLTFGAGIHFCIGAALARAEAAIAVRRFFERFPDARIAGKTEPLQSRALHGLRGLPVVLGS</sequence>
<keyword evidence="5 8" id="KW-0560">Oxidoreductase</keyword>
<evidence type="ECO:0000256" key="2">
    <source>
        <dbReference type="ARBA" id="ARBA00010617"/>
    </source>
</evidence>
<dbReference type="Proteomes" id="UP000570678">
    <property type="component" value="Unassembled WGS sequence"/>
</dbReference>
<dbReference type="InterPro" id="IPR017972">
    <property type="entry name" value="Cyt_P450_CS"/>
</dbReference>
<dbReference type="GO" id="GO:0036199">
    <property type="term" value="F:cholest-4-en-3-one 26-monooxygenase activity"/>
    <property type="evidence" value="ECO:0007669"/>
    <property type="project" value="TreeGrafter"/>
</dbReference>
<comment type="caution">
    <text evidence="9">The sequence shown here is derived from an EMBL/GenBank/DDBJ whole genome shotgun (WGS) entry which is preliminary data.</text>
</comment>
<evidence type="ECO:0000256" key="8">
    <source>
        <dbReference type="RuleBase" id="RU000461"/>
    </source>
</evidence>
<dbReference type="GO" id="GO:0020037">
    <property type="term" value="F:heme binding"/>
    <property type="evidence" value="ECO:0007669"/>
    <property type="project" value="InterPro"/>
</dbReference>
<evidence type="ECO:0000256" key="4">
    <source>
        <dbReference type="ARBA" id="ARBA00022723"/>
    </source>
</evidence>
<dbReference type="SUPFAM" id="SSF48264">
    <property type="entry name" value="Cytochrome P450"/>
    <property type="match status" value="1"/>
</dbReference>
<dbReference type="GO" id="GO:0005506">
    <property type="term" value="F:iron ion binding"/>
    <property type="evidence" value="ECO:0007669"/>
    <property type="project" value="InterPro"/>
</dbReference>
<reference evidence="9 10" key="1">
    <citation type="submission" date="2020-04" db="EMBL/GenBank/DDBJ databases">
        <title>MicrobeNet Type strains.</title>
        <authorList>
            <person name="Nicholson A.C."/>
        </authorList>
    </citation>
    <scope>NUCLEOTIDE SEQUENCE [LARGE SCALE GENOMIC DNA]</scope>
    <source>
        <strain evidence="9 10">JCM 3332</strain>
    </source>
</reference>
<keyword evidence="6 8" id="KW-0408">Iron</keyword>
<comment type="similarity">
    <text evidence="2 8">Belongs to the cytochrome P450 family.</text>
</comment>
<dbReference type="InterPro" id="IPR036396">
    <property type="entry name" value="Cyt_P450_sf"/>
</dbReference>
<dbReference type="InterPro" id="IPR001128">
    <property type="entry name" value="Cyt_P450"/>
</dbReference>
<protein>
    <submittedName>
        <fullName evidence="9">Cytochrome P450</fullName>
    </submittedName>
</protein>
<gene>
    <name evidence="9" type="ORF">HGA15_15515</name>
</gene>
<dbReference type="Gene3D" id="1.10.630.10">
    <property type="entry name" value="Cytochrome P450"/>
    <property type="match status" value="1"/>
</dbReference>
<evidence type="ECO:0000313" key="10">
    <source>
        <dbReference type="Proteomes" id="UP000570678"/>
    </source>
</evidence>
<evidence type="ECO:0000256" key="1">
    <source>
        <dbReference type="ARBA" id="ARBA00001971"/>
    </source>
</evidence>
<name>A0A846YIR5_9NOCA</name>
<dbReference type="Pfam" id="PF00067">
    <property type="entry name" value="p450"/>
    <property type="match status" value="1"/>
</dbReference>
<accession>A0A846YIR5</accession>
<dbReference type="EMBL" id="JAAXOT010000007">
    <property type="protein sequence ID" value="NKY57534.1"/>
    <property type="molecule type" value="Genomic_DNA"/>
</dbReference>
<dbReference type="PRINTS" id="PR00359">
    <property type="entry name" value="BP450"/>
</dbReference>
<keyword evidence="10" id="KW-1185">Reference proteome</keyword>
<evidence type="ECO:0000256" key="3">
    <source>
        <dbReference type="ARBA" id="ARBA00022617"/>
    </source>
</evidence>
<keyword evidence="4 8" id="KW-0479">Metal-binding</keyword>
<dbReference type="GO" id="GO:0008395">
    <property type="term" value="F:steroid hydroxylase activity"/>
    <property type="evidence" value="ECO:0007669"/>
    <property type="project" value="TreeGrafter"/>
</dbReference>
<evidence type="ECO:0000256" key="7">
    <source>
        <dbReference type="ARBA" id="ARBA00023033"/>
    </source>
</evidence>
<dbReference type="PANTHER" id="PTHR46696">
    <property type="entry name" value="P450, PUTATIVE (EUROFUNG)-RELATED"/>
    <property type="match status" value="1"/>
</dbReference>
<dbReference type="PRINTS" id="PR00385">
    <property type="entry name" value="P450"/>
</dbReference>
<dbReference type="RefSeq" id="WP_084492675.1">
    <property type="nucleotide sequence ID" value="NZ_JAAXOT010000007.1"/>
</dbReference>
<proteinExistence type="inferred from homology"/>
<organism evidence="9 10">
    <name type="scientific">Nocardia flavorosea</name>
    <dbReference type="NCBI Taxonomy" id="53429"/>
    <lineage>
        <taxon>Bacteria</taxon>
        <taxon>Bacillati</taxon>
        <taxon>Actinomycetota</taxon>
        <taxon>Actinomycetes</taxon>
        <taxon>Mycobacteriales</taxon>
        <taxon>Nocardiaceae</taxon>
        <taxon>Nocardia</taxon>
    </lineage>
</organism>
<evidence type="ECO:0000256" key="6">
    <source>
        <dbReference type="ARBA" id="ARBA00023004"/>
    </source>
</evidence>
<keyword evidence="3 8" id="KW-0349">Heme</keyword>
<dbReference type="PROSITE" id="PS00086">
    <property type="entry name" value="CYTOCHROME_P450"/>
    <property type="match status" value="1"/>
</dbReference>
<evidence type="ECO:0000256" key="5">
    <source>
        <dbReference type="ARBA" id="ARBA00023002"/>
    </source>
</evidence>
<comment type="cofactor">
    <cofactor evidence="1">
        <name>heme</name>
        <dbReference type="ChEBI" id="CHEBI:30413"/>
    </cofactor>
</comment>
<dbReference type="AlphaFoldDB" id="A0A846YIR5"/>
<dbReference type="InterPro" id="IPR002397">
    <property type="entry name" value="Cyt_P450_B"/>
</dbReference>
<keyword evidence="7 8" id="KW-0503">Monooxygenase</keyword>
<evidence type="ECO:0000313" key="9">
    <source>
        <dbReference type="EMBL" id="NKY57534.1"/>
    </source>
</evidence>
<dbReference type="PANTHER" id="PTHR46696:SF4">
    <property type="entry name" value="BIOTIN BIOSYNTHESIS CYTOCHROME P450"/>
    <property type="match status" value="1"/>
</dbReference>
<dbReference type="GO" id="GO:0006707">
    <property type="term" value="P:cholesterol catabolic process"/>
    <property type="evidence" value="ECO:0007669"/>
    <property type="project" value="TreeGrafter"/>
</dbReference>